<keyword evidence="3" id="KW-1185">Reference proteome</keyword>
<reference evidence="2" key="1">
    <citation type="submission" date="2023-03" db="EMBL/GenBank/DDBJ databases">
        <title>Massive genome expansion in bonnet fungi (Mycena s.s.) driven by repeated elements and novel gene families across ecological guilds.</title>
        <authorList>
            <consortium name="Lawrence Berkeley National Laboratory"/>
            <person name="Harder C.B."/>
            <person name="Miyauchi S."/>
            <person name="Viragh M."/>
            <person name="Kuo A."/>
            <person name="Thoen E."/>
            <person name="Andreopoulos B."/>
            <person name="Lu D."/>
            <person name="Skrede I."/>
            <person name="Drula E."/>
            <person name="Henrissat B."/>
            <person name="Morin E."/>
            <person name="Kohler A."/>
            <person name="Barry K."/>
            <person name="LaButti K."/>
            <person name="Morin E."/>
            <person name="Salamov A."/>
            <person name="Lipzen A."/>
            <person name="Mereny Z."/>
            <person name="Hegedus B."/>
            <person name="Baldrian P."/>
            <person name="Stursova M."/>
            <person name="Weitz H."/>
            <person name="Taylor A."/>
            <person name="Grigoriev I.V."/>
            <person name="Nagy L.G."/>
            <person name="Martin F."/>
            <person name="Kauserud H."/>
        </authorList>
    </citation>
    <scope>NUCLEOTIDE SEQUENCE</scope>
    <source>
        <strain evidence="2">CBHHK182m</strain>
    </source>
</reference>
<accession>A0AAD7IC07</accession>
<organism evidence="2 3">
    <name type="scientific">Mycena metata</name>
    <dbReference type="NCBI Taxonomy" id="1033252"/>
    <lineage>
        <taxon>Eukaryota</taxon>
        <taxon>Fungi</taxon>
        <taxon>Dikarya</taxon>
        <taxon>Basidiomycota</taxon>
        <taxon>Agaricomycotina</taxon>
        <taxon>Agaricomycetes</taxon>
        <taxon>Agaricomycetidae</taxon>
        <taxon>Agaricales</taxon>
        <taxon>Marasmiineae</taxon>
        <taxon>Mycenaceae</taxon>
        <taxon>Mycena</taxon>
    </lineage>
</organism>
<evidence type="ECO:0000313" key="2">
    <source>
        <dbReference type="EMBL" id="KAJ7738820.1"/>
    </source>
</evidence>
<dbReference type="Proteomes" id="UP001215598">
    <property type="component" value="Unassembled WGS sequence"/>
</dbReference>
<gene>
    <name evidence="2" type="ORF">B0H16DRAFT_1694737</name>
</gene>
<dbReference type="AlphaFoldDB" id="A0AAD7IC07"/>
<feature type="region of interest" description="Disordered" evidence="1">
    <location>
        <begin position="45"/>
        <end position="69"/>
    </location>
</feature>
<evidence type="ECO:0000313" key="3">
    <source>
        <dbReference type="Proteomes" id="UP001215598"/>
    </source>
</evidence>
<name>A0AAD7IC07_9AGAR</name>
<protein>
    <submittedName>
        <fullName evidence="2">Uncharacterized protein</fullName>
    </submittedName>
</protein>
<dbReference type="EMBL" id="JARKIB010000110">
    <property type="protein sequence ID" value="KAJ7738820.1"/>
    <property type="molecule type" value="Genomic_DNA"/>
</dbReference>
<sequence length="333" mass="37247">MMQEKNINSLWPQIRLSAAVPASVNAAYAEYPVYSSDRIFDGRNGVRYGQPVPSNGGVKGSTGRKWSKDRRELRPIEVLRMDTHELRTKSSPLHSRFCRPTPPTPLPAPPAARCVNARAPGAPVVPLLWVLRGARALQMTLGYGGVLGVLSLPKLYTEGIAPGHRRPNLNRKCRFCLRWPSSDLARASRRTRLRRLLAIPPRRFTRTYMHPLLVLGPCALATLTPQRTLAARHHLQTQTHHPPPARIITRQRRMVHTAKATFFGTGYEGGAEVVQYSIDKDDFGFLPPTPSAKERPRAAPYTPRLDLAHHILRRRSRADAIRRVRCCVGGGLC</sequence>
<proteinExistence type="predicted"/>
<comment type="caution">
    <text evidence="2">The sequence shown here is derived from an EMBL/GenBank/DDBJ whole genome shotgun (WGS) entry which is preliminary data.</text>
</comment>
<evidence type="ECO:0000256" key="1">
    <source>
        <dbReference type="SAM" id="MobiDB-lite"/>
    </source>
</evidence>